<evidence type="ECO:0000313" key="11">
    <source>
        <dbReference type="EMBL" id="KND95540.1"/>
    </source>
</evidence>
<keyword evidence="6 9" id="KW-1133">Transmembrane helix</keyword>
<feature type="transmembrane region" description="Helical" evidence="9">
    <location>
        <begin position="269"/>
        <end position="292"/>
    </location>
</feature>
<feature type="domain" description="Amino acid transporter transmembrane" evidence="10">
    <location>
        <begin position="132"/>
        <end position="528"/>
    </location>
</feature>
<evidence type="ECO:0000256" key="7">
    <source>
        <dbReference type="ARBA" id="ARBA00023136"/>
    </source>
</evidence>
<evidence type="ECO:0000256" key="5">
    <source>
        <dbReference type="ARBA" id="ARBA00022970"/>
    </source>
</evidence>
<evidence type="ECO:0000256" key="8">
    <source>
        <dbReference type="SAM" id="MobiDB-lite"/>
    </source>
</evidence>
<dbReference type="EMBL" id="LGST01000069">
    <property type="protein sequence ID" value="KND95540.1"/>
    <property type="molecule type" value="Genomic_DNA"/>
</dbReference>
<keyword evidence="3" id="KW-0813">Transport</keyword>
<accession>A0A0L0NPF8</accession>
<dbReference type="Pfam" id="PF01490">
    <property type="entry name" value="Aa_trans"/>
    <property type="match status" value="1"/>
</dbReference>
<dbReference type="PANTHER" id="PTHR22950:SF692">
    <property type="entry name" value="TRANSMEMBRANE AMINO ACID TRANSPORTER FAMILY PROTEIN"/>
    <property type="match status" value="1"/>
</dbReference>
<gene>
    <name evidence="11" type="ORF">QG37_08209</name>
</gene>
<feature type="transmembrane region" description="Helical" evidence="9">
    <location>
        <begin position="209"/>
        <end position="233"/>
    </location>
</feature>
<evidence type="ECO:0000313" key="12">
    <source>
        <dbReference type="Proteomes" id="UP000037122"/>
    </source>
</evidence>
<feature type="transmembrane region" description="Helical" evidence="9">
    <location>
        <begin position="472"/>
        <end position="495"/>
    </location>
</feature>
<evidence type="ECO:0000256" key="9">
    <source>
        <dbReference type="SAM" id="Phobius"/>
    </source>
</evidence>
<dbReference type="GO" id="GO:0015179">
    <property type="term" value="F:L-amino acid transmembrane transporter activity"/>
    <property type="evidence" value="ECO:0007669"/>
    <property type="project" value="TreeGrafter"/>
</dbReference>
<comment type="subcellular location">
    <subcellularLocation>
        <location evidence="1">Membrane</location>
        <topology evidence="1">Multi-pass membrane protein</topology>
    </subcellularLocation>
</comment>
<comment type="caution">
    <text evidence="11">The sequence shown here is derived from an EMBL/GenBank/DDBJ whole genome shotgun (WGS) entry which is preliminary data.</text>
</comment>
<dbReference type="VEuPathDB" id="FungiDB:QG37_08209"/>
<feature type="transmembrane region" description="Helical" evidence="9">
    <location>
        <begin position="507"/>
        <end position="530"/>
    </location>
</feature>
<dbReference type="AlphaFoldDB" id="A0A0L0NPF8"/>
<dbReference type="VEuPathDB" id="FungiDB:CJJ07_002877"/>
<dbReference type="VEuPathDB" id="FungiDB:B9J08_000080"/>
<evidence type="ECO:0000256" key="3">
    <source>
        <dbReference type="ARBA" id="ARBA00022448"/>
    </source>
</evidence>
<feature type="transmembrane region" description="Helical" evidence="9">
    <location>
        <begin position="164"/>
        <end position="188"/>
    </location>
</feature>
<organism evidence="11 12">
    <name type="scientific">Candidozyma auris</name>
    <name type="common">Yeast</name>
    <name type="synonym">Candida auris</name>
    <dbReference type="NCBI Taxonomy" id="498019"/>
    <lineage>
        <taxon>Eukaryota</taxon>
        <taxon>Fungi</taxon>
        <taxon>Dikarya</taxon>
        <taxon>Ascomycota</taxon>
        <taxon>Saccharomycotina</taxon>
        <taxon>Pichiomycetes</taxon>
        <taxon>Metschnikowiaceae</taxon>
        <taxon>Candidozyma</taxon>
    </lineage>
</organism>
<protein>
    <recommendedName>
        <fullName evidence="10">Amino acid transporter transmembrane domain-containing protein</fullName>
    </recommendedName>
</protein>
<dbReference type="VEuPathDB" id="FungiDB:CJI97_000085"/>
<sequence length="533" mass="58766">MTSPTPIQKPRRRSFLDHGGPNSINNFASSYTRAQSYVGLSLLEDADAQDDVSPCLSPVLPIHRSDGTRDGYFADQPRSSPNPTQGYDHLDTYNFPNAQRINENTPLDQRDASRRSLRSASGSIYSIGHAGKSTAAQTVFNSLNTLMGIAIFSLSFGFRLSGWVLGILILLFCSVTTNLTAKVLGAVLKKYPHLQTYGDIAHMYGGSRMQLLAIVTFTLDLTGAALSLILLFADSFKLLLPGFDIRFFKAVIVLITFFMSFMPLNVLSMVSLTGIMSTVSILVVIVTSGFIVDKGSNGSLLSPASTNLWPSSLLEALLSIGIFMAPWGGHPVFPELYKDMRHPKKYNTCCNITFMSCLKLDLLVAIVGYLMFGNTVEDSLTKSLMGNRDLPYFMNPLLCVFLGLLPISKMSLVVRPIISLYENYFRMNDTSVLTYKHGRRYRPITTKKVIARVVFMGLLFILSLVFTSFGKVVAFLGSAICCTICITLPLMFYAKFFAEELSTFEKLLIRLGVIVGFAGAVFGTYASFVYETS</sequence>
<dbReference type="VEuPathDB" id="FungiDB:CJJ09_002050"/>
<feature type="transmembrane region" description="Helical" evidence="9">
    <location>
        <begin position="245"/>
        <end position="262"/>
    </location>
</feature>
<feature type="transmembrane region" description="Helical" evidence="9">
    <location>
        <begin position="139"/>
        <end position="158"/>
    </location>
</feature>
<dbReference type="VEuPathDB" id="FungiDB:CJI96_0000776"/>
<dbReference type="GO" id="GO:0005774">
    <property type="term" value="C:vacuolar membrane"/>
    <property type="evidence" value="ECO:0007669"/>
    <property type="project" value="TreeGrafter"/>
</dbReference>
<feature type="region of interest" description="Disordered" evidence="8">
    <location>
        <begin position="58"/>
        <end position="93"/>
    </location>
</feature>
<reference evidence="12" key="1">
    <citation type="journal article" date="2015" name="BMC Genomics">
        <title>Draft genome of a commonly misdiagnosed multidrug resistant pathogen Candida auris.</title>
        <authorList>
            <person name="Chatterjee S."/>
            <person name="Alampalli S.V."/>
            <person name="Nageshan R.K."/>
            <person name="Chettiar S.T."/>
            <person name="Joshi S."/>
            <person name="Tatu U.S."/>
        </authorList>
    </citation>
    <scope>NUCLEOTIDE SEQUENCE [LARGE SCALE GENOMIC DNA]</scope>
    <source>
        <strain evidence="12">6684</strain>
    </source>
</reference>
<feature type="transmembrane region" description="Helical" evidence="9">
    <location>
        <begin position="350"/>
        <end position="372"/>
    </location>
</feature>
<evidence type="ECO:0000256" key="2">
    <source>
        <dbReference type="ARBA" id="ARBA00008066"/>
    </source>
</evidence>
<comment type="similarity">
    <text evidence="2">Belongs to the amino acid/polyamine transporter 2 family.</text>
</comment>
<evidence type="ECO:0000256" key="6">
    <source>
        <dbReference type="ARBA" id="ARBA00022989"/>
    </source>
</evidence>
<keyword evidence="7 9" id="KW-0472">Membrane</keyword>
<proteinExistence type="inferred from homology"/>
<keyword evidence="4 9" id="KW-0812">Transmembrane</keyword>
<feature type="transmembrane region" description="Helical" evidence="9">
    <location>
        <begin position="312"/>
        <end position="329"/>
    </location>
</feature>
<keyword evidence="5" id="KW-0029">Amino-acid transport</keyword>
<feature type="region of interest" description="Disordered" evidence="8">
    <location>
        <begin position="1"/>
        <end position="21"/>
    </location>
</feature>
<feature type="transmembrane region" description="Helical" evidence="9">
    <location>
        <begin position="449"/>
        <end position="466"/>
    </location>
</feature>
<dbReference type="Proteomes" id="UP000037122">
    <property type="component" value="Unassembled WGS sequence"/>
</dbReference>
<evidence type="ECO:0000256" key="1">
    <source>
        <dbReference type="ARBA" id="ARBA00004141"/>
    </source>
</evidence>
<feature type="transmembrane region" description="Helical" evidence="9">
    <location>
        <begin position="392"/>
        <end position="418"/>
    </location>
</feature>
<dbReference type="InterPro" id="IPR013057">
    <property type="entry name" value="AA_transpt_TM"/>
</dbReference>
<dbReference type="PANTHER" id="PTHR22950">
    <property type="entry name" value="AMINO ACID TRANSPORTER"/>
    <property type="match status" value="1"/>
</dbReference>
<name>A0A0L0NPF8_CANAR</name>
<evidence type="ECO:0000259" key="10">
    <source>
        <dbReference type="Pfam" id="PF01490"/>
    </source>
</evidence>
<evidence type="ECO:0000256" key="4">
    <source>
        <dbReference type="ARBA" id="ARBA00022692"/>
    </source>
</evidence>